<accession>A0AAF3J266</accession>
<evidence type="ECO:0000313" key="1">
    <source>
        <dbReference type="Proteomes" id="UP000887575"/>
    </source>
</evidence>
<name>A0AAF3J266_9BILA</name>
<proteinExistence type="predicted"/>
<sequence>MLDDSKGWNVASQKEMEEYTATTFIAKARFELVKSAPDLGQSAEKIWLAAACAVKELYLSCGDTICEAVAGIKCRSCAETSMALANFMRGNMRRSSQMLKYLGSQWKYNSETQLCYKEQQFRTSGLVSVEFGFEVHLGIS</sequence>
<organism evidence="1 2">
    <name type="scientific">Mesorhabditis belari</name>
    <dbReference type="NCBI Taxonomy" id="2138241"/>
    <lineage>
        <taxon>Eukaryota</taxon>
        <taxon>Metazoa</taxon>
        <taxon>Ecdysozoa</taxon>
        <taxon>Nematoda</taxon>
        <taxon>Chromadorea</taxon>
        <taxon>Rhabditida</taxon>
        <taxon>Rhabditina</taxon>
        <taxon>Rhabditomorpha</taxon>
        <taxon>Rhabditoidea</taxon>
        <taxon>Rhabditidae</taxon>
        <taxon>Mesorhabditinae</taxon>
        <taxon>Mesorhabditis</taxon>
    </lineage>
</organism>
<reference evidence="2" key="1">
    <citation type="submission" date="2024-02" db="UniProtKB">
        <authorList>
            <consortium name="WormBaseParasite"/>
        </authorList>
    </citation>
    <scope>IDENTIFICATION</scope>
</reference>
<evidence type="ECO:0000313" key="2">
    <source>
        <dbReference type="WBParaSite" id="MBELARI_LOCUS11567"/>
    </source>
</evidence>
<protein>
    <submittedName>
        <fullName evidence="2">Uncharacterized protein</fullName>
    </submittedName>
</protein>
<dbReference type="AlphaFoldDB" id="A0AAF3J266"/>
<keyword evidence="1" id="KW-1185">Reference proteome</keyword>
<dbReference type="WBParaSite" id="MBELARI_LOCUS11567">
    <property type="protein sequence ID" value="MBELARI_LOCUS11567"/>
    <property type="gene ID" value="MBELARI_LOCUS11567"/>
</dbReference>
<dbReference type="Proteomes" id="UP000887575">
    <property type="component" value="Unassembled WGS sequence"/>
</dbReference>